<keyword evidence="2" id="KW-1185">Reference proteome</keyword>
<proteinExistence type="predicted"/>
<organism evidence="1 2">
    <name type="scientific">Shewanella woodyi (strain ATCC 51908 / MS32)</name>
    <dbReference type="NCBI Taxonomy" id="392500"/>
    <lineage>
        <taxon>Bacteria</taxon>
        <taxon>Pseudomonadati</taxon>
        <taxon>Pseudomonadota</taxon>
        <taxon>Gammaproteobacteria</taxon>
        <taxon>Alteromonadales</taxon>
        <taxon>Shewanellaceae</taxon>
        <taxon>Shewanella</taxon>
    </lineage>
</organism>
<sequence>MNVNEITRQEWEESSTLSPTQENIKFFRLEDWETLEIETEIENIKDYAKALQRVAQKIKSHGYGIIEAKRNDKDDAWLCKCITP</sequence>
<protein>
    <submittedName>
        <fullName evidence="1">Uncharacterized protein</fullName>
    </submittedName>
</protein>
<reference evidence="1 2" key="1">
    <citation type="submission" date="2008-02" db="EMBL/GenBank/DDBJ databases">
        <title>Complete sequence of Shewanella woodyi ATCC 51908.</title>
        <authorList>
            <consortium name="US DOE Joint Genome Institute"/>
            <person name="Copeland A."/>
            <person name="Lucas S."/>
            <person name="Lapidus A."/>
            <person name="Glavina del Rio T."/>
            <person name="Dalin E."/>
            <person name="Tice H."/>
            <person name="Bruce D."/>
            <person name="Goodwin L."/>
            <person name="Pitluck S."/>
            <person name="Sims D."/>
            <person name="Brettin T."/>
            <person name="Detter J.C."/>
            <person name="Han C."/>
            <person name="Kuske C.R."/>
            <person name="Schmutz J."/>
            <person name="Larimer F."/>
            <person name="Land M."/>
            <person name="Hauser L."/>
            <person name="Kyrpides N."/>
            <person name="Lykidis A."/>
            <person name="Zhao J.-S."/>
            <person name="Richardson P."/>
        </authorList>
    </citation>
    <scope>NUCLEOTIDE SEQUENCE [LARGE SCALE GENOMIC DNA]</scope>
    <source>
        <strain evidence="2">ATCC 51908 / MS32</strain>
    </source>
</reference>
<dbReference type="Proteomes" id="UP000002168">
    <property type="component" value="Chromosome"/>
</dbReference>
<gene>
    <name evidence="1" type="ordered locus">Swoo_3924</name>
</gene>
<dbReference type="HOGENOM" id="CLU_2525705_0_0_6"/>
<dbReference type="AlphaFoldDB" id="B1KFK7"/>
<evidence type="ECO:0000313" key="1">
    <source>
        <dbReference type="EMBL" id="ACA88182.1"/>
    </source>
</evidence>
<dbReference type="KEGG" id="swd:Swoo_3924"/>
<dbReference type="STRING" id="392500.Swoo_3924"/>
<evidence type="ECO:0000313" key="2">
    <source>
        <dbReference type="Proteomes" id="UP000002168"/>
    </source>
</evidence>
<name>B1KFK7_SHEWM</name>
<dbReference type="EMBL" id="CP000961">
    <property type="protein sequence ID" value="ACA88182.1"/>
    <property type="molecule type" value="Genomic_DNA"/>
</dbReference>
<dbReference type="RefSeq" id="WP_012326512.1">
    <property type="nucleotide sequence ID" value="NC_010506.1"/>
</dbReference>
<accession>B1KFK7</accession>